<keyword evidence="3" id="KW-1185">Reference proteome</keyword>
<protein>
    <submittedName>
        <fullName evidence="2">Recombination associated protein RdgC</fullName>
    </submittedName>
</protein>
<name>A0ABX2FQ97_9BACT</name>
<organism evidence="2 3">
    <name type="scientific">Hymenobacter caeli</name>
    <dbReference type="NCBI Taxonomy" id="2735894"/>
    <lineage>
        <taxon>Bacteria</taxon>
        <taxon>Pseudomonadati</taxon>
        <taxon>Bacteroidota</taxon>
        <taxon>Cytophagia</taxon>
        <taxon>Cytophagales</taxon>
        <taxon>Hymenobacteraceae</taxon>
        <taxon>Hymenobacter</taxon>
    </lineage>
</organism>
<comment type="caution">
    <text evidence="2">The sequence shown here is derived from an EMBL/GenBank/DDBJ whole genome shotgun (WGS) entry which is preliminary data.</text>
</comment>
<keyword evidence="1" id="KW-0472">Membrane</keyword>
<dbReference type="RefSeq" id="WP_173810046.1">
    <property type="nucleotide sequence ID" value="NZ_JABSNP010000008.1"/>
</dbReference>
<evidence type="ECO:0000313" key="3">
    <source>
        <dbReference type="Proteomes" id="UP000779507"/>
    </source>
</evidence>
<feature type="transmembrane region" description="Helical" evidence="1">
    <location>
        <begin position="56"/>
        <end position="74"/>
    </location>
</feature>
<evidence type="ECO:0000313" key="2">
    <source>
        <dbReference type="EMBL" id="NRT19317.1"/>
    </source>
</evidence>
<keyword evidence="1" id="KW-0812">Transmembrane</keyword>
<keyword evidence="1" id="KW-1133">Transmembrane helix</keyword>
<gene>
    <name evidence="2" type="ORF">HNP98_002141</name>
</gene>
<dbReference type="Proteomes" id="UP000779507">
    <property type="component" value="Unassembled WGS sequence"/>
</dbReference>
<accession>A0ABX2FQ97</accession>
<proteinExistence type="predicted"/>
<reference evidence="2 3" key="1">
    <citation type="submission" date="2020-05" db="EMBL/GenBank/DDBJ databases">
        <title>Genomic Encyclopedia of Type Strains, Phase IV (KMG-V): Genome sequencing to study the core and pangenomes of soil and plant-associated prokaryotes.</title>
        <authorList>
            <person name="Whitman W."/>
        </authorList>
    </citation>
    <scope>NUCLEOTIDE SEQUENCE [LARGE SCALE GENOMIC DNA]</scope>
    <source>
        <strain evidence="2 3">9A</strain>
    </source>
</reference>
<sequence length="79" mass="8670">MAANDLEVQLEKIMPEDLVRTFESAYKVFQGETEHMDDLLKNGGVLLRKAAQKLTTAQLVLSIAAIAAVAVVLIKRSED</sequence>
<evidence type="ECO:0000256" key="1">
    <source>
        <dbReference type="SAM" id="Phobius"/>
    </source>
</evidence>
<dbReference type="EMBL" id="JABSNP010000008">
    <property type="protein sequence ID" value="NRT19317.1"/>
    <property type="molecule type" value="Genomic_DNA"/>
</dbReference>